<reference evidence="2 3" key="1">
    <citation type="submission" date="2019-12" db="EMBL/GenBank/DDBJ databases">
        <title>Genomic-based taxomic classification of the family Erythrobacteraceae.</title>
        <authorList>
            <person name="Xu L."/>
        </authorList>
    </citation>
    <scope>NUCLEOTIDE SEQUENCE [LARGE SCALE GENOMIC DNA]</scope>
    <source>
        <strain evidence="2 3">KCTC 42453</strain>
    </source>
</reference>
<organism evidence="2 3">
    <name type="scientific">Allopontixanthobacter sediminis</name>
    <dbReference type="NCBI Taxonomy" id="1689985"/>
    <lineage>
        <taxon>Bacteria</taxon>
        <taxon>Pseudomonadati</taxon>
        <taxon>Pseudomonadota</taxon>
        <taxon>Alphaproteobacteria</taxon>
        <taxon>Sphingomonadales</taxon>
        <taxon>Erythrobacteraceae</taxon>
        <taxon>Allopontixanthobacter</taxon>
    </lineage>
</organism>
<dbReference type="AlphaFoldDB" id="A0A845B478"/>
<accession>A0A845B478</accession>
<dbReference type="GO" id="GO:0003677">
    <property type="term" value="F:DNA binding"/>
    <property type="evidence" value="ECO:0007669"/>
    <property type="project" value="InterPro"/>
</dbReference>
<sequence>MVTVSEIYDAAFDAALFPELLQRIAGAFDASSSFIAWVDQDRGAGFQAEHGNDPAWIARYTEIYHQHDVLMPYLLSYNEGDCKTVHALLQQPEIRSSKFYREYLAPHHVVDNMAAILVRRAGFSAHLTLLRKVPAPPFNAGELAQMETLMPHLKRAVFIQSRLIRDAGAARAYRQSASCLSGYLLQLTEDRHVVEIDAEVGRIVGLRIGDLVADTIFGKTVIAALAGDQPCAVEVRSPDGTPFKLLCEARKLVRDRFSDLVSGPCTEHTVHITIIDQPLQIAYGAMADMYRLTPTETRVLSDAVEKGDLTGIGERLGMARATTRAHLHRIYSKTGTNGFPRLASLAHRFAMAGEKGKK</sequence>
<dbReference type="InterPro" id="IPR036388">
    <property type="entry name" value="WH-like_DNA-bd_sf"/>
</dbReference>
<keyword evidence="3" id="KW-1185">Reference proteome</keyword>
<gene>
    <name evidence="2" type="ORF">GRI65_11015</name>
</gene>
<comment type="caution">
    <text evidence="2">The sequence shown here is derived from an EMBL/GenBank/DDBJ whole genome shotgun (WGS) entry which is preliminary data.</text>
</comment>
<dbReference type="RefSeq" id="WP_160756635.1">
    <property type="nucleotide sequence ID" value="NZ_WTYL01000003.1"/>
</dbReference>
<dbReference type="EMBL" id="WTYL01000003">
    <property type="protein sequence ID" value="MXP44986.1"/>
    <property type="molecule type" value="Genomic_DNA"/>
</dbReference>
<dbReference type="GO" id="GO:0006355">
    <property type="term" value="P:regulation of DNA-templated transcription"/>
    <property type="evidence" value="ECO:0007669"/>
    <property type="project" value="InterPro"/>
</dbReference>
<dbReference type="InterPro" id="IPR016032">
    <property type="entry name" value="Sig_transdc_resp-reg_C-effctor"/>
</dbReference>
<evidence type="ECO:0000313" key="3">
    <source>
        <dbReference type="Proteomes" id="UP000431922"/>
    </source>
</evidence>
<evidence type="ECO:0000259" key="1">
    <source>
        <dbReference type="SMART" id="SM00421"/>
    </source>
</evidence>
<feature type="domain" description="HTH luxR-type" evidence="1">
    <location>
        <begin position="289"/>
        <end position="346"/>
    </location>
</feature>
<dbReference type="Gene3D" id="1.10.10.10">
    <property type="entry name" value="Winged helix-like DNA-binding domain superfamily/Winged helix DNA-binding domain"/>
    <property type="match status" value="1"/>
</dbReference>
<dbReference type="SMART" id="SM00421">
    <property type="entry name" value="HTH_LUXR"/>
    <property type="match status" value="1"/>
</dbReference>
<dbReference type="SUPFAM" id="SSF46894">
    <property type="entry name" value="C-terminal effector domain of the bipartite response regulators"/>
    <property type="match status" value="1"/>
</dbReference>
<proteinExistence type="predicted"/>
<dbReference type="Proteomes" id="UP000431922">
    <property type="component" value="Unassembled WGS sequence"/>
</dbReference>
<dbReference type="OrthoDB" id="7425190at2"/>
<dbReference type="InterPro" id="IPR000792">
    <property type="entry name" value="Tscrpt_reg_LuxR_C"/>
</dbReference>
<name>A0A845B478_9SPHN</name>
<protein>
    <recommendedName>
        <fullName evidence="1">HTH luxR-type domain-containing protein</fullName>
    </recommendedName>
</protein>
<evidence type="ECO:0000313" key="2">
    <source>
        <dbReference type="EMBL" id="MXP44986.1"/>
    </source>
</evidence>